<feature type="signal peptide" evidence="4">
    <location>
        <begin position="1"/>
        <end position="18"/>
    </location>
</feature>
<feature type="compositionally biased region" description="Pro residues" evidence="3">
    <location>
        <begin position="41"/>
        <end position="50"/>
    </location>
</feature>
<evidence type="ECO:0000256" key="1">
    <source>
        <dbReference type="ARBA" id="ARBA00017922"/>
    </source>
</evidence>
<evidence type="ECO:0000256" key="4">
    <source>
        <dbReference type="SAM" id="SignalP"/>
    </source>
</evidence>
<feature type="chain" id="PRO_5026715598" description="Type IV secretion system putative lipoprotein virB7" evidence="4">
    <location>
        <begin position="19"/>
        <end position="50"/>
    </location>
</feature>
<reference evidence="5 6" key="1">
    <citation type="submission" date="2020-02" db="EMBL/GenBank/DDBJ databases">
        <title>Genome sequence of the type strain CCBAU10050 of Rhizobium daejeonense.</title>
        <authorList>
            <person name="Gao J."/>
            <person name="Sun J."/>
        </authorList>
    </citation>
    <scope>NUCLEOTIDE SEQUENCE [LARGE SCALE GENOMIC DNA]</scope>
    <source>
        <strain evidence="5 6">CCBAU10050</strain>
    </source>
</reference>
<keyword evidence="2 4" id="KW-0732">Signal</keyword>
<name>A0A6M1RNU1_9HYPH</name>
<keyword evidence="6" id="KW-1185">Reference proteome</keyword>
<accession>A0A6M1RNU1</accession>
<comment type="caution">
    <text evidence="5">The sequence shown here is derived from an EMBL/GenBank/DDBJ whole genome shotgun (WGS) entry which is preliminary data.</text>
</comment>
<feature type="compositionally biased region" description="Polar residues" evidence="3">
    <location>
        <begin position="21"/>
        <end position="30"/>
    </location>
</feature>
<sequence length="50" mass="5012">MKKLIVALGLVLTLAACAQTTSETTGNTPAAKSKYGIGPTSLPPVITPSV</sequence>
<dbReference type="Proteomes" id="UP000477849">
    <property type="component" value="Unassembled WGS sequence"/>
</dbReference>
<dbReference type="InterPro" id="IPR012640">
    <property type="entry name" value="Membr_lipoprot_lipid_attach_CS"/>
</dbReference>
<evidence type="ECO:0000256" key="2">
    <source>
        <dbReference type="ARBA" id="ARBA00022729"/>
    </source>
</evidence>
<dbReference type="PROSITE" id="PS51257">
    <property type="entry name" value="PROKAR_LIPOPROTEIN"/>
    <property type="match status" value="1"/>
</dbReference>
<evidence type="ECO:0000313" key="6">
    <source>
        <dbReference type="Proteomes" id="UP000477849"/>
    </source>
</evidence>
<dbReference type="AlphaFoldDB" id="A0A6M1RNU1"/>
<feature type="region of interest" description="Disordered" evidence="3">
    <location>
        <begin position="21"/>
        <end position="50"/>
    </location>
</feature>
<dbReference type="EMBL" id="JAAKZH010000001">
    <property type="protein sequence ID" value="NGO62952.1"/>
    <property type="molecule type" value="Genomic_DNA"/>
</dbReference>
<dbReference type="Pfam" id="PF08139">
    <property type="entry name" value="LPAM_1"/>
    <property type="match status" value="1"/>
</dbReference>
<evidence type="ECO:0000313" key="5">
    <source>
        <dbReference type="EMBL" id="NGO62952.1"/>
    </source>
</evidence>
<organism evidence="5 6">
    <name type="scientific">Rhizobium daejeonense</name>
    <dbReference type="NCBI Taxonomy" id="240521"/>
    <lineage>
        <taxon>Bacteria</taxon>
        <taxon>Pseudomonadati</taxon>
        <taxon>Pseudomonadota</taxon>
        <taxon>Alphaproteobacteria</taxon>
        <taxon>Hyphomicrobiales</taxon>
        <taxon>Rhizobiaceae</taxon>
        <taxon>Rhizobium/Agrobacterium group</taxon>
        <taxon>Rhizobium</taxon>
    </lineage>
</organism>
<keyword evidence="5" id="KW-0449">Lipoprotein</keyword>
<gene>
    <name evidence="5" type="ORF">G6N76_04650</name>
</gene>
<dbReference type="RefSeq" id="WP_163899517.1">
    <property type="nucleotide sequence ID" value="NZ_CP048427.1"/>
</dbReference>
<proteinExistence type="predicted"/>
<evidence type="ECO:0000256" key="3">
    <source>
        <dbReference type="SAM" id="MobiDB-lite"/>
    </source>
</evidence>
<protein>
    <recommendedName>
        <fullName evidence="1">Type IV secretion system putative lipoprotein virB7</fullName>
    </recommendedName>
</protein>